<sequence>MSSNRELADLLRPLAPQVLAALLRQHRDFETAEDAVQEALLAAATQWPERGTPDKPLGWLIKVASRRMTDQTRSEQASRQRAERELARTPPAVQLGDSQPSDADDTLILLLLCCHPSLTPSSQLALTLRAVGGLSTAEIARALLTPERSMAQRLSRARQRIRAAGAEFRMPAGPELAERLPVVLHVLYLIFNEGYTTTSGSALYRAELTSEAIRLTRIVHRALPDDGEVAGLLALMLLTDARRPARTGPDSSLVPLSEQDRSQWDRESLQEGLALVERTLARSRVGPYQLQAAIAAVHGEALRAEDTDWPQIVELYGLLEAAAPNPTVTLGRTVAVAMVHGPAEGLRLLEPLAADKRLIRHHRLHAVRAHLLEMAGDNAGAVEAFRLAARLTTSIPEQHYLFGKAASAESASTGNNRAT</sequence>
<evidence type="ECO:0000259" key="8">
    <source>
        <dbReference type="Pfam" id="PF20239"/>
    </source>
</evidence>
<dbReference type="RefSeq" id="WP_132877014.1">
    <property type="nucleotide sequence ID" value="NZ_SLXQ01000003.1"/>
</dbReference>
<dbReference type="OrthoDB" id="9780299at2"/>
<reference evidence="9 10" key="1">
    <citation type="submission" date="2019-03" db="EMBL/GenBank/DDBJ databases">
        <title>Genomic Encyclopedia of Type Strains, Phase IV (KMG-IV): sequencing the most valuable type-strain genomes for metagenomic binning, comparative biology and taxonomic classification.</title>
        <authorList>
            <person name="Goeker M."/>
        </authorList>
    </citation>
    <scope>NUCLEOTIDE SEQUENCE [LARGE SCALE GENOMIC DNA]</scope>
    <source>
        <strain evidence="9 10">DSM 45765</strain>
    </source>
</reference>
<feature type="domain" description="DUF6596" evidence="8">
    <location>
        <begin position="179"/>
        <end position="279"/>
    </location>
</feature>
<comment type="similarity">
    <text evidence="1">Belongs to the sigma-70 factor family. ECF subfamily.</text>
</comment>
<keyword evidence="4" id="KW-0804">Transcription</keyword>
<dbReference type="Proteomes" id="UP000294911">
    <property type="component" value="Unassembled WGS sequence"/>
</dbReference>
<dbReference type="PANTHER" id="PTHR47756">
    <property type="entry name" value="BLL6612 PROTEIN-RELATED"/>
    <property type="match status" value="1"/>
</dbReference>
<dbReference type="Pfam" id="PF08281">
    <property type="entry name" value="Sigma70_r4_2"/>
    <property type="match status" value="1"/>
</dbReference>
<dbReference type="EMBL" id="SLXQ01000003">
    <property type="protein sequence ID" value="TCP54262.1"/>
    <property type="molecule type" value="Genomic_DNA"/>
</dbReference>
<dbReference type="InterPro" id="IPR046531">
    <property type="entry name" value="DUF6596"/>
</dbReference>
<dbReference type="InterPro" id="IPR013249">
    <property type="entry name" value="RNA_pol_sigma70_r4_t2"/>
</dbReference>
<keyword evidence="2" id="KW-0805">Transcription regulation</keyword>
<dbReference type="GO" id="GO:0016987">
    <property type="term" value="F:sigma factor activity"/>
    <property type="evidence" value="ECO:0007669"/>
    <property type="project" value="UniProtKB-KW"/>
</dbReference>
<comment type="caution">
    <text evidence="9">The sequence shown here is derived from an EMBL/GenBank/DDBJ whole genome shotgun (WGS) entry which is preliminary data.</text>
</comment>
<keyword evidence="3" id="KW-0731">Sigma factor</keyword>
<dbReference type="Pfam" id="PF04542">
    <property type="entry name" value="Sigma70_r2"/>
    <property type="match status" value="1"/>
</dbReference>
<gene>
    <name evidence="9" type="ORF">EV191_103306</name>
</gene>
<evidence type="ECO:0000256" key="3">
    <source>
        <dbReference type="ARBA" id="ARBA00023082"/>
    </source>
</evidence>
<evidence type="ECO:0000256" key="1">
    <source>
        <dbReference type="ARBA" id="ARBA00010641"/>
    </source>
</evidence>
<dbReference type="Pfam" id="PF20239">
    <property type="entry name" value="DUF6596"/>
    <property type="match status" value="1"/>
</dbReference>
<proteinExistence type="inferred from homology"/>
<dbReference type="GO" id="GO:0006352">
    <property type="term" value="P:DNA-templated transcription initiation"/>
    <property type="evidence" value="ECO:0007669"/>
    <property type="project" value="InterPro"/>
</dbReference>
<feature type="region of interest" description="Disordered" evidence="5">
    <location>
        <begin position="68"/>
        <end position="100"/>
    </location>
</feature>
<evidence type="ECO:0000259" key="7">
    <source>
        <dbReference type="Pfam" id="PF08281"/>
    </source>
</evidence>
<keyword evidence="10" id="KW-1185">Reference proteome</keyword>
<dbReference type="GO" id="GO:0003677">
    <property type="term" value="F:DNA binding"/>
    <property type="evidence" value="ECO:0007669"/>
    <property type="project" value="InterPro"/>
</dbReference>
<dbReference type="Gene3D" id="1.10.10.10">
    <property type="entry name" value="Winged helix-like DNA-binding domain superfamily/Winged helix DNA-binding domain"/>
    <property type="match status" value="1"/>
</dbReference>
<evidence type="ECO:0000256" key="4">
    <source>
        <dbReference type="ARBA" id="ARBA00023163"/>
    </source>
</evidence>
<dbReference type="InterPro" id="IPR007627">
    <property type="entry name" value="RNA_pol_sigma70_r2"/>
</dbReference>
<evidence type="ECO:0000256" key="2">
    <source>
        <dbReference type="ARBA" id="ARBA00023015"/>
    </source>
</evidence>
<organism evidence="9 10">
    <name type="scientific">Tamaricihabitans halophyticus</name>
    <dbReference type="NCBI Taxonomy" id="1262583"/>
    <lineage>
        <taxon>Bacteria</taxon>
        <taxon>Bacillati</taxon>
        <taxon>Actinomycetota</taxon>
        <taxon>Actinomycetes</taxon>
        <taxon>Pseudonocardiales</taxon>
        <taxon>Pseudonocardiaceae</taxon>
        <taxon>Tamaricihabitans</taxon>
    </lineage>
</organism>
<dbReference type="InterPro" id="IPR013325">
    <property type="entry name" value="RNA_pol_sigma_r2"/>
</dbReference>
<name>A0A4R2QVY8_9PSEU</name>
<feature type="domain" description="RNA polymerase sigma factor 70 region 4 type 2" evidence="7">
    <location>
        <begin position="110"/>
        <end position="161"/>
    </location>
</feature>
<dbReference type="NCBIfam" id="TIGR02937">
    <property type="entry name" value="sigma70-ECF"/>
    <property type="match status" value="1"/>
</dbReference>
<dbReference type="AlphaFoldDB" id="A0A4R2QVY8"/>
<dbReference type="PANTHER" id="PTHR47756:SF2">
    <property type="entry name" value="BLL6612 PROTEIN"/>
    <property type="match status" value="1"/>
</dbReference>
<accession>A0A4R2QVY8</accession>
<dbReference type="Gene3D" id="1.10.1740.10">
    <property type="match status" value="1"/>
</dbReference>
<feature type="domain" description="RNA polymerase sigma-70 region 2" evidence="6">
    <location>
        <begin position="11"/>
        <end position="76"/>
    </location>
</feature>
<feature type="compositionally biased region" description="Basic and acidic residues" evidence="5">
    <location>
        <begin position="68"/>
        <end position="87"/>
    </location>
</feature>
<evidence type="ECO:0000256" key="5">
    <source>
        <dbReference type="SAM" id="MobiDB-lite"/>
    </source>
</evidence>
<dbReference type="SUPFAM" id="SSF88946">
    <property type="entry name" value="Sigma2 domain of RNA polymerase sigma factors"/>
    <property type="match status" value="1"/>
</dbReference>
<protein>
    <submittedName>
        <fullName evidence="9">RNA polymerase ECF family sigma subunit</fullName>
    </submittedName>
</protein>
<dbReference type="InterPro" id="IPR013324">
    <property type="entry name" value="RNA_pol_sigma_r3/r4-like"/>
</dbReference>
<dbReference type="InterPro" id="IPR014284">
    <property type="entry name" value="RNA_pol_sigma-70_dom"/>
</dbReference>
<evidence type="ECO:0000259" key="6">
    <source>
        <dbReference type="Pfam" id="PF04542"/>
    </source>
</evidence>
<evidence type="ECO:0000313" key="9">
    <source>
        <dbReference type="EMBL" id="TCP54262.1"/>
    </source>
</evidence>
<dbReference type="SUPFAM" id="SSF88659">
    <property type="entry name" value="Sigma3 and sigma4 domains of RNA polymerase sigma factors"/>
    <property type="match status" value="1"/>
</dbReference>
<evidence type="ECO:0000313" key="10">
    <source>
        <dbReference type="Proteomes" id="UP000294911"/>
    </source>
</evidence>
<dbReference type="InterPro" id="IPR036388">
    <property type="entry name" value="WH-like_DNA-bd_sf"/>
</dbReference>